<proteinExistence type="predicted"/>
<dbReference type="EMBL" id="MN739684">
    <property type="protein sequence ID" value="QHT20922.1"/>
    <property type="molecule type" value="Genomic_DNA"/>
</dbReference>
<dbReference type="AlphaFoldDB" id="A0A6C0DWU4"/>
<reference evidence="1" key="1">
    <citation type="journal article" date="2020" name="Nature">
        <title>Giant virus diversity and host interactions through global metagenomics.</title>
        <authorList>
            <person name="Schulz F."/>
            <person name="Roux S."/>
            <person name="Paez-Espino D."/>
            <person name="Jungbluth S."/>
            <person name="Walsh D.A."/>
            <person name="Denef V.J."/>
            <person name="McMahon K.D."/>
            <person name="Konstantinidis K.T."/>
            <person name="Eloe-Fadrosh E.A."/>
            <person name="Kyrpides N.C."/>
            <person name="Woyke T."/>
        </authorList>
    </citation>
    <scope>NUCLEOTIDE SEQUENCE</scope>
    <source>
        <strain evidence="1">GVMAG-M-3300023174-75</strain>
    </source>
</reference>
<evidence type="ECO:0008006" key="2">
    <source>
        <dbReference type="Google" id="ProtNLM"/>
    </source>
</evidence>
<name>A0A6C0DWU4_9ZZZZ</name>
<organism evidence="1">
    <name type="scientific">viral metagenome</name>
    <dbReference type="NCBI Taxonomy" id="1070528"/>
    <lineage>
        <taxon>unclassified sequences</taxon>
        <taxon>metagenomes</taxon>
        <taxon>organismal metagenomes</taxon>
    </lineage>
</organism>
<sequence>MMNISNICELPSICDLPSDIISLIIKQLGNYEYTIGLNITCKSLSRLISKFAVVKELFAVLFSRFNPHELMSYNPKRKYMARCINERCKEETHNACIYIWEAHDRLGYLHRKQDAQNTNLMVINNKKFWFRSPYCCECFKRHVLVGNNKNVAQHYGNYCYGMQQVVVTFNTTQPSTWYDCARNRYGPLVERQVRLLNGYYEPYYRECAL</sequence>
<evidence type="ECO:0000313" key="1">
    <source>
        <dbReference type="EMBL" id="QHT20922.1"/>
    </source>
</evidence>
<protein>
    <recommendedName>
        <fullName evidence="2">F-box domain-containing protein</fullName>
    </recommendedName>
</protein>
<accession>A0A6C0DWU4</accession>